<evidence type="ECO:0000313" key="2">
    <source>
        <dbReference type="Proteomes" id="UP000799423"/>
    </source>
</evidence>
<dbReference type="AlphaFoldDB" id="A0A6A7AUE7"/>
<protein>
    <submittedName>
        <fullName evidence="1">Uncharacterized protein</fullName>
    </submittedName>
</protein>
<gene>
    <name evidence="1" type="ORF">T440DRAFT_222205</name>
</gene>
<dbReference type="EMBL" id="MU006332">
    <property type="protein sequence ID" value="KAF2846713.1"/>
    <property type="molecule type" value="Genomic_DNA"/>
</dbReference>
<evidence type="ECO:0000313" key="1">
    <source>
        <dbReference type="EMBL" id="KAF2846713.1"/>
    </source>
</evidence>
<reference evidence="1" key="1">
    <citation type="submission" date="2020-01" db="EMBL/GenBank/DDBJ databases">
        <authorList>
            <consortium name="DOE Joint Genome Institute"/>
            <person name="Haridas S."/>
            <person name="Albert R."/>
            <person name="Binder M."/>
            <person name="Bloem J."/>
            <person name="Labutti K."/>
            <person name="Salamov A."/>
            <person name="Andreopoulos B."/>
            <person name="Baker S.E."/>
            <person name="Barry K."/>
            <person name="Bills G."/>
            <person name="Bluhm B.H."/>
            <person name="Cannon C."/>
            <person name="Castanera R."/>
            <person name="Culley D.E."/>
            <person name="Daum C."/>
            <person name="Ezra D."/>
            <person name="Gonzalez J.B."/>
            <person name="Henrissat B."/>
            <person name="Kuo A."/>
            <person name="Liang C."/>
            <person name="Lipzen A."/>
            <person name="Lutzoni F."/>
            <person name="Magnuson J."/>
            <person name="Mondo S."/>
            <person name="Nolan M."/>
            <person name="Ohm R."/>
            <person name="Pangilinan J."/>
            <person name="Park H.-J."/>
            <person name="Ramirez L."/>
            <person name="Alfaro M."/>
            <person name="Sun H."/>
            <person name="Tritt A."/>
            <person name="Yoshinaga Y."/>
            <person name="Zwiers L.-H."/>
            <person name="Turgeon B.G."/>
            <person name="Goodwin S.B."/>
            <person name="Spatafora J.W."/>
            <person name="Crous P.W."/>
            <person name="Grigoriev I.V."/>
        </authorList>
    </citation>
    <scope>NUCLEOTIDE SEQUENCE</scope>
    <source>
        <strain evidence="1">IPT5</strain>
    </source>
</reference>
<organism evidence="1 2">
    <name type="scientific">Plenodomus tracheiphilus IPT5</name>
    <dbReference type="NCBI Taxonomy" id="1408161"/>
    <lineage>
        <taxon>Eukaryota</taxon>
        <taxon>Fungi</taxon>
        <taxon>Dikarya</taxon>
        <taxon>Ascomycota</taxon>
        <taxon>Pezizomycotina</taxon>
        <taxon>Dothideomycetes</taxon>
        <taxon>Pleosporomycetidae</taxon>
        <taxon>Pleosporales</taxon>
        <taxon>Pleosporineae</taxon>
        <taxon>Leptosphaeriaceae</taxon>
        <taxon>Plenodomus</taxon>
    </lineage>
</organism>
<keyword evidence="2" id="KW-1185">Reference proteome</keyword>
<name>A0A6A7AUE7_9PLEO</name>
<sequence length="129" mass="14363">MGHGILLEYASMLGQDDRYVCMCVCVCFMLKWAYMWVVHIARPGLWGVSLSCYQGVSWRYVYLLLDRYIVGENSSFHSGLPNPSCCKTLTGLGCDGEQAYTLLPDLSSLTTQLNSSPSSSSRILTFNPD</sequence>
<dbReference type="Proteomes" id="UP000799423">
    <property type="component" value="Unassembled WGS sequence"/>
</dbReference>
<accession>A0A6A7AUE7</accession>
<proteinExistence type="predicted"/>